<feature type="domain" description="Zn(2)-C6 fungal-type" evidence="1">
    <location>
        <begin position="58"/>
        <end position="82"/>
    </location>
</feature>
<reference evidence="2" key="1">
    <citation type="submission" date="2020-11" db="EMBL/GenBank/DDBJ databases">
        <title>Adaptations for nitrogen fixation in a non-lichenized fungal sporocarp promotes dispersal by wood-feeding termites.</title>
        <authorList>
            <consortium name="DOE Joint Genome Institute"/>
            <person name="Koch R.A."/>
            <person name="Yoon G."/>
            <person name="Arayal U."/>
            <person name="Lail K."/>
            <person name="Amirebrahimi M."/>
            <person name="Labutti K."/>
            <person name="Lipzen A."/>
            <person name="Riley R."/>
            <person name="Barry K."/>
            <person name="Henrissat B."/>
            <person name="Grigoriev I.V."/>
            <person name="Herr J.R."/>
            <person name="Aime M.C."/>
        </authorList>
    </citation>
    <scope>NUCLEOTIDE SEQUENCE</scope>
    <source>
        <strain evidence="2">MCA 3950</strain>
    </source>
</reference>
<proteinExistence type="predicted"/>
<name>A0A9P7VX37_9AGAR</name>
<protein>
    <recommendedName>
        <fullName evidence="1">Zn(2)-C6 fungal-type domain-containing protein</fullName>
    </recommendedName>
</protein>
<organism evidence="2 3">
    <name type="scientific">Guyanagaster necrorhizus</name>
    <dbReference type="NCBI Taxonomy" id="856835"/>
    <lineage>
        <taxon>Eukaryota</taxon>
        <taxon>Fungi</taxon>
        <taxon>Dikarya</taxon>
        <taxon>Basidiomycota</taxon>
        <taxon>Agaricomycotina</taxon>
        <taxon>Agaricomycetes</taxon>
        <taxon>Agaricomycetidae</taxon>
        <taxon>Agaricales</taxon>
        <taxon>Marasmiineae</taxon>
        <taxon>Physalacriaceae</taxon>
        <taxon>Guyanagaster</taxon>
    </lineage>
</organism>
<dbReference type="SUPFAM" id="SSF57701">
    <property type="entry name" value="Zn2/Cys6 DNA-binding domain"/>
    <property type="match status" value="1"/>
</dbReference>
<dbReference type="InterPro" id="IPR001138">
    <property type="entry name" value="Zn2Cys6_DnaBD"/>
</dbReference>
<evidence type="ECO:0000259" key="1">
    <source>
        <dbReference type="Pfam" id="PF00172"/>
    </source>
</evidence>
<evidence type="ECO:0000313" key="2">
    <source>
        <dbReference type="EMBL" id="KAG7449131.1"/>
    </source>
</evidence>
<dbReference type="GO" id="GO:0000981">
    <property type="term" value="F:DNA-binding transcription factor activity, RNA polymerase II-specific"/>
    <property type="evidence" value="ECO:0007669"/>
    <property type="project" value="InterPro"/>
</dbReference>
<dbReference type="PANTHER" id="PTHR47657">
    <property type="entry name" value="STEROL REGULATORY ELEMENT-BINDING PROTEIN ECM22"/>
    <property type="match status" value="1"/>
</dbReference>
<dbReference type="Pfam" id="PF11951">
    <property type="entry name" value="Fungal_trans_2"/>
    <property type="match status" value="1"/>
</dbReference>
<dbReference type="OrthoDB" id="5419315at2759"/>
<gene>
    <name evidence="2" type="ORF">BT62DRAFT_929123</name>
</gene>
<dbReference type="GO" id="GO:0008270">
    <property type="term" value="F:zinc ion binding"/>
    <property type="evidence" value="ECO:0007669"/>
    <property type="project" value="InterPro"/>
</dbReference>
<dbReference type="GeneID" id="66107947"/>
<accession>A0A9P7VX37</accession>
<dbReference type="Gene3D" id="4.10.240.10">
    <property type="entry name" value="Zn(2)-C6 fungal-type DNA-binding domain"/>
    <property type="match status" value="1"/>
</dbReference>
<dbReference type="EMBL" id="MU250528">
    <property type="protein sequence ID" value="KAG7449131.1"/>
    <property type="molecule type" value="Genomic_DNA"/>
</dbReference>
<sequence length="437" mass="49219">MVTTRWLRTKAEIVDLSQLICQFVRTIRHEVDAKHASDAESRYALIVGPCTVDSVVAKIKCDEERPMCKNCTRRGIECVWINPAPSIHPPSTVSRHTGAGSFDLLTLELMHHYAAATSHSLSSDPAAASVWRIVIPKIAFNPKNQCLLCAILAMSALHAHYADPTAGQYAVAASTYHQQAKTELHRAEADGKTDIDAVFLTLSLVALYEFATSSIISLYSGEWHITIRSIPLKVAKSWPQLQDGVLRPMLVTMAPVIIPTSFEEPFPSSLSTLLGTAHPSPDVGEFHDVSVYDAYKDTIRILKISWKASFQKDYCMYASCMWWSMVPNMYFRLLEERKPRALIILAHYYVMMKRVAEDGPWWVRKQWGNEAARIVSALDVRWTPWLGWLSSQLDQPYEGQPFHFAGTDSMNWLNEVGSLMPPALDFMNWWSEAGSLN</sequence>
<dbReference type="InterPro" id="IPR021858">
    <property type="entry name" value="Fun_TF"/>
</dbReference>
<evidence type="ECO:0000313" key="3">
    <source>
        <dbReference type="Proteomes" id="UP000812287"/>
    </source>
</evidence>
<dbReference type="PANTHER" id="PTHR47657:SF14">
    <property type="entry name" value="ZN(2)-C6 FUNGAL-TYPE DOMAIN-CONTAINING PROTEIN"/>
    <property type="match status" value="1"/>
</dbReference>
<dbReference type="InterPro" id="IPR052400">
    <property type="entry name" value="Zn2-C6_fungal_TF"/>
</dbReference>
<dbReference type="Proteomes" id="UP000812287">
    <property type="component" value="Unassembled WGS sequence"/>
</dbReference>
<dbReference type="RefSeq" id="XP_043042631.1">
    <property type="nucleotide sequence ID" value="XM_043185650.1"/>
</dbReference>
<keyword evidence="3" id="KW-1185">Reference proteome</keyword>
<comment type="caution">
    <text evidence="2">The sequence shown here is derived from an EMBL/GenBank/DDBJ whole genome shotgun (WGS) entry which is preliminary data.</text>
</comment>
<dbReference type="InterPro" id="IPR036864">
    <property type="entry name" value="Zn2-C6_fun-type_DNA-bd_sf"/>
</dbReference>
<dbReference type="CDD" id="cd00067">
    <property type="entry name" value="GAL4"/>
    <property type="match status" value="1"/>
</dbReference>
<dbReference type="AlphaFoldDB" id="A0A9P7VX37"/>
<dbReference type="Pfam" id="PF00172">
    <property type="entry name" value="Zn_clus"/>
    <property type="match status" value="1"/>
</dbReference>